<dbReference type="InterPro" id="IPR027417">
    <property type="entry name" value="P-loop_NTPase"/>
</dbReference>
<keyword evidence="4" id="KW-0143">Chaperone</keyword>
<dbReference type="PANTHER" id="PTHR43087">
    <property type="entry name" value="LYSINE/ARGININE/ORNITHINE TRANSPORT SYSTEM KINASE"/>
    <property type="match status" value="1"/>
</dbReference>
<keyword evidence="3" id="KW-0342">GTP-binding</keyword>
<keyword evidence="2" id="KW-0378">Hydrolase</keyword>
<proteinExistence type="predicted"/>
<evidence type="ECO:0000256" key="3">
    <source>
        <dbReference type="ARBA" id="ARBA00023134"/>
    </source>
</evidence>
<dbReference type="PANTHER" id="PTHR43087:SF1">
    <property type="entry name" value="LAO_AO TRANSPORT SYSTEM ATPASE"/>
    <property type="match status" value="1"/>
</dbReference>
<dbReference type="EMBL" id="RQET01000009">
    <property type="protein sequence ID" value="TGK09050.1"/>
    <property type="molecule type" value="Genomic_DNA"/>
</dbReference>
<name>A0A4R9GCY5_9LEPT</name>
<organism evidence="5 6">
    <name type="scientific">Leptospira fletcheri</name>
    <dbReference type="NCBI Taxonomy" id="2484981"/>
    <lineage>
        <taxon>Bacteria</taxon>
        <taxon>Pseudomonadati</taxon>
        <taxon>Spirochaetota</taxon>
        <taxon>Spirochaetia</taxon>
        <taxon>Leptospirales</taxon>
        <taxon>Leptospiraceae</taxon>
        <taxon>Leptospira</taxon>
    </lineage>
</organism>
<gene>
    <name evidence="5" type="ORF">EHO60_13610</name>
</gene>
<evidence type="ECO:0000256" key="1">
    <source>
        <dbReference type="ARBA" id="ARBA00022741"/>
    </source>
</evidence>
<keyword evidence="1" id="KW-0547">Nucleotide-binding</keyword>
<accession>A0A4R9GCY5</accession>
<evidence type="ECO:0000256" key="4">
    <source>
        <dbReference type="ARBA" id="ARBA00023186"/>
    </source>
</evidence>
<dbReference type="Proteomes" id="UP000298458">
    <property type="component" value="Unassembled WGS sequence"/>
</dbReference>
<dbReference type="AlphaFoldDB" id="A0A4R9GCY5"/>
<dbReference type="InterPro" id="IPR052040">
    <property type="entry name" value="GTPase/Isobutyryl-CoA_mutase"/>
</dbReference>
<protein>
    <submittedName>
        <fullName evidence="5">Protein kinase</fullName>
    </submittedName>
</protein>
<keyword evidence="5" id="KW-0808">Transferase</keyword>
<evidence type="ECO:0000256" key="2">
    <source>
        <dbReference type="ARBA" id="ARBA00022801"/>
    </source>
</evidence>
<dbReference type="GO" id="GO:0016301">
    <property type="term" value="F:kinase activity"/>
    <property type="evidence" value="ECO:0007669"/>
    <property type="project" value="UniProtKB-KW"/>
</dbReference>
<keyword evidence="5" id="KW-0418">Kinase</keyword>
<dbReference type="CDD" id="cd03114">
    <property type="entry name" value="MMAA-like"/>
    <property type="match status" value="1"/>
</dbReference>
<dbReference type="SUPFAM" id="SSF52540">
    <property type="entry name" value="P-loop containing nucleoside triphosphate hydrolases"/>
    <property type="match status" value="1"/>
</dbReference>
<dbReference type="Gene3D" id="3.40.50.300">
    <property type="entry name" value="P-loop containing nucleotide triphosphate hydrolases"/>
    <property type="match status" value="1"/>
</dbReference>
<dbReference type="GO" id="GO:0005525">
    <property type="term" value="F:GTP binding"/>
    <property type="evidence" value="ECO:0007669"/>
    <property type="project" value="UniProtKB-KW"/>
</dbReference>
<dbReference type="OrthoDB" id="9778292at2"/>
<keyword evidence="6" id="KW-1185">Reference proteome</keyword>
<dbReference type="GO" id="GO:0016787">
    <property type="term" value="F:hydrolase activity"/>
    <property type="evidence" value="ECO:0007669"/>
    <property type="project" value="UniProtKB-KW"/>
</dbReference>
<evidence type="ECO:0000313" key="6">
    <source>
        <dbReference type="Proteomes" id="UP000298458"/>
    </source>
</evidence>
<evidence type="ECO:0000313" key="5">
    <source>
        <dbReference type="EMBL" id="TGK09050.1"/>
    </source>
</evidence>
<comment type="caution">
    <text evidence="5">The sequence shown here is derived from an EMBL/GenBank/DDBJ whole genome shotgun (WGS) entry which is preliminary data.</text>
</comment>
<sequence length="325" mass="36531">MAVKFRPEELKELIRDAAEGEKFPLAKLITELEKPNSFEFRKLLFDTLEKSDFSGNSSLTVGLTGTPGAGKSSLLGEFSTEFLKRFPEKKMAVVAVDPSSHISGGSFLGDRTRLSLPTREKRIYFRSQPSQLELGGVNPYTYHVIRLLRCFFDFVFVETVGIGQNEIEVSKLADLSFLVMVPLGGDQIQFMKSGIMEVPDAFILNKCDEEALAKASYHTLTHTLEFLRDLSPGGSVPPVFMTSVKTKRGISDLLEYIVSEKPGDKREEETLLQIRKWVKNEYGNFGTRILSEIRFPKNANYETCETLAETEIGKRFKDGSAIRTE</sequence>
<dbReference type="Pfam" id="PF03308">
    <property type="entry name" value="MeaB"/>
    <property type="match status" value="1"/>
</dbReference>
<reference evidence="5" key="1">
    <citation type="journal article" date="2019" name="PLoS Negl. Trop. Dis.">
        <title>Revisiting the worldwide diversity of Leptospira species in the environment.</title>
        <authorList>
            <person name="Vincent A.T."/>
            <person name="Schiettekatte O."/>
            <person name="Bourhy P."/>
            <person name="Veyrier F.J."/>
            <person name="Picardeau M."/>
        </authorList>
    </citation>
    <scope>NUCLEOTIDE SEQUENCE [LARGE SCALE GENOMIC DNA]</scope>
    <source>
        <strain evidence="5">SSW15</strain>
    </source>
</reference>